<dbReference type="CDD" id="cd06225">
    <property type="entry name" value="HAMP"/>
    <property type="match status" value="1"/>
</dbReference>
<dbReference type="Gene3D" id="3.30.565.10">
    <property type="entry name" value="Histidine kinase-like ATPase, C-terminal domain"/>
    <property type="match status" value="1"/>
</dbReference>
<evidence type="ECO:0000256" key="4">
    <source>
        <dbReference type="ARBA" id="ARBA00022553"/>
    </source>
</evidence>
<evidence type="ECO:0000313" key="14">
    <source>
        <dbReference type="EMBL" id="NUQ90497.1"/>
    </source>
</evidence>
<evidence type="ECO:0000313" key="15">
    <source>
        <dbReference type="Proteomes" id="UP000574690"/>
    </source>
</evidence>
<dbReference type="InterPro" id="IPR003594">
    <property type="entry name" value="HATPase_dom"/>
</dbReference>
<comment type="subcellular location">
    <subcellularLocation>
        <location evidence="2">Cell membrane</location>
    </subcellularLocation>
</comment>
<feature type="transmembrane region" description="Helical" evidence="11">
    <location>
        <begin position="83"/>
        <end position="105"/>
    </location>
</feature>
<dbReference type="Gene3D" id="1.10.287.130">
    <property type="match status" value="1"/>
</dbReference>
<keyword evidence="7 14" id="KW-0418">Kinase</keyword>
<dbReference type="Pfam" id="PF02518">
    <property type="entry name" value="HATPase_c"/>
    <property type="match status" value="1"/>
</dbReference>
<feature type="domain" description="Histidine kinase" evidence="12">
    <location>
        <begin position="169"/>
        <end position="380"/>
    </location>
</feature>
<evidence type="ECO:0000256" key="2">
    <source>
        <dbReference type="ARBA" id="ARBA00004236"/>
    </source>
</evidence>
<dbReference type="InterPro" id="IPR003660">
    <property type="entry name" value="HAMP_dom"/>
</dbReference>
<dbReference type="InterPro" id="IPR036097">
    <property type="entry name" value="HisK_dim/P_sf"/>
</dbReference>
<comment type="caution">
    <text evidence="14">The sequence shown here is derived from an EMBL/GenBank/DDBJ whole genome shotgun (WGS) entry which is preliminary data.</text>
</comment>
<dbReference type="GO" id="GO:0000155">
    <property type="term" value="F:phosphorelay sensor kinase activity"/>
    <property type="evidence" value="ECO:0007669"/>
    <property type="project" value="InterPro"/>
</dbReference>
<gene>
    <name evidence="14" type="ORF">HOQ43_18795</name>
</gene>
<dbReference type="Proteomes" id="UP000574690">
    <property type="component" value="Unassembled WGS sequence"/>
</dbReference>
<evidence type="ECO:0000256" key="3">
    <source>
        <dbReference type="ARBA" id="ARBA00012438"/>
    </source>
</evidence>
<dbReference type="InterPro" id="IPR005467">
    <property type="entry name" value="His_kinase_dom"/>
</dbReference>
<dbReference type="InterPro" id="IPR036890">
    <property type="entry name" value="HATPase_C_sf"/>
</dbReference>
<dbReference type="SMART" id="SM00304">
    <property type="entry name" value="HAMP"/>
    <property type="match status" value="1"/>
</dbReference>
<proteinExistence type="predicted"/>
<name>A0A850CF54_9ACTN</name>
<dbReference type="Pfam" id="PF00672">
    <property type="entry name" value="HAMP"/>
    <property type="match status" value="1"/>
</dbReference>
<comment type="catalytic activity">
    <reaction evidence="1">
        <text>ATP + protein L-histidine = ADP + protein N-phospho-L-histidine.</text>
        <dbReference type="EC" id="2.7.13.3"/>
    </reaction>
</comment>
<dbReference type="AlphaFoldDB" id="A0A850CF54"/>
<feature type="domain" description="HAMP" evidence="13">
    <location>
        <begin position="108"/>
        <end position="161"/>
    </location>
</feature>
<dbReference type="CDD" id="cd00082">
    <property type="entry name" value="HisKA"/>
    <property type="match status" value="1"/>
</dbReference>
<feature type="transmembrane region" description="Helical" evidence="11">
    <location>
        <begin position="7"/>
        <end position="30"/>
    </location>
</feature>
<dbReference type="PROSITE" id="PS50885">
    <property type="entry name" value="HAMP"/>
    <property type="match status" value="1"/>
</dbReference>
<evidence type="ECO:0000259" key="13">
    <source>
        <dbReference type="PROSITE" id="PS50885"/>
    </source>
</evidence>
<evidence type="ECO:0000256" key="9">
    <source>
        <dbReference type="ARBA" id="ARBA00023012"/>
    </source>
</evidence>
<dbReference type="PANTHER" id="PTHR45436">
    <property type="entry name" value="SENSOR HISTIDINE KINASE YKOH"/>
    <property type="match status" value="1"/>
</dbReference>
<keyword evidence="10 11" id="KW-0472">Membrane</keyword>
<dbReference type="Gene3D" id="6.10.340.10">
    <property type="match status" value="1"/>
</dbReference>
<dbReference type="SUPFAM" id="SSF55874">
    <property type="entry name" value="ATPase domain of HSP90 chaperone/DNA topoisomerase II/histidine kinase"/>
    <property type="match status" value="1"/>
</dbReference>
<evidence type="ECO:0000256" key="7">
    <source>
        <dbReference type="ARBA" id="ARBA00022777"/>
    </source>
</evidence>
<dbReference type="EC" id="2.7.13.3" evidence="3"/>
<dbReference type="EMBL" id="JABFXE010000790">
    <property type="protein sequence ID" value="NUQ90497.1"/>
    <property type="molecule type" value="Genomic_DNA"/>
</dbReference>
<dbReference type="InterPro" id="IPR003661">
    <property type="entry name" value="HisK_dim/P_dom"/>
</dbReference>
<dbReference type="InterPro" id="IPR050428">
    <property type="entry name" value="TCS_sensor_his_kinase"/>
</dbReference>
<accession>A0A850CF54</accession>
<dbReference type="GO" id="GO:0005886">
    <property type="term" value="C:plasma membrane"/>
    <property type="evidence" value="ECO:0007669"/>
    <property type="project" value="UniProtKB-SubCell"/>
</dbReference>
<dbReference type="SMART" id="SM00387">
    <property type="entry name" value="HATPase_c"/>
    <property type="match status" value="1"/>
</dbReference>
<keyword evidence="4" id="KW-0597">Phosphoprotein</keyword>
<keyword evidence="6 11" id="KW-0812">Transmembrane</keyword>
<reference evidence="14 15" key="1">
    <citation type="submission" date="2020-05" db="EMBL/GenBank/DDBJ databases">
        <title>DNA-SIP metagenomic assembled genomes.</title>
        <authorList>
            <person name="Yu J."/>
        </authorList>
    </citation>
    <scope>NUCLEOTIDE SEQUENCE [LARGE SCALE GENOMIC DNA]</scope>
    <source>
        <strain evidence="14">Bin5.27</strain>
    </source>
</reference>
<evidence type="ECO:0000256" key="10">
    <source>
        <dbReference type="ARBA" id="ARBA00023136"/>
    </source>
</evidence>
<evidence type="ECO:0000256" key="8">
    <source>
        <dbReference type="ARBA" id="ARBA00022989"/>
    </source>
</evidence>
<dbReference type="SMART" id="SM00388">
    <property type="entry name" value="HisKA"/>
    <property type="match status" value="1"/>
</dbReference>
<keyword evidence="5" id="KW-0808">Transferase</keyword>
<organism evidence="14 15">
    <name type="scientific">Glycomyces artemisiae</name>
    <dbReference type="NCBI Taxonomy" id="1076443"/>
    <lineage>
        <taxon>Bacteria</taxon>
        <taxon>Bacillati</taxon>
        <taxon>Actinomycetota</taxon>
        <taxon>Actinomycetes</taxon>
        <taxon>Glycomycetales</taxon>
        <taxon>Glycomycetaceae</taxon>
        <taxon>Glycomyces</taxon>
    </lineage>
</organism>
<evidence type="ECO:0000259" key="12">
    <source>
        <dbReference type="PROSITE" id="PS50109"/>
    </source>
</evidence>
<dbReference type="PRINTS" id="PR00344">
    <property type="entry name" value="BCTRLSENSOR"/>
</dbReference>
<dbReference type="InterPro" id="IPR004358">
    <property type="entry name" value="Sig_transdc_His_kin-like_C"/>
</dbReference>
<keyword evidence="8 11" id="KW-1133">Transmembrane helix</keyword>
<protein>
    <recommendedName>
        <fullName evidence="3">histidine kinase</fullName>
        <ecNumber evidence="3">2.7.13.3</ecNumber>
    </recommendedName>
</protein>
<evidence type="ECO:0000256" key="5">
    <source>
        <dbReference type="ARBA" id="ARBA00022679"/>
    </source>
</evidence>
<sequence>MKLRTRLTLWYGGAFFAAGAVLVAVVYLIVRDRVTANMPVSGDSVESLVQARAQLGMTDEQLTALIDTVIQRQQAANDATLQAVLFGSIVALVVVGLLAVVFGSLMAGRVLRPIDAITATARRVADRSLHERIDLDGPNDELKRLADTFDGMLARLDRAFEGQRRFVANASHELKTPLAINRTLLEVAAAEPDAGHRVRDLAANLLAVNERHERLIDGLLTLAGSEQAPVDPVRVDLADIAAHVAAQFADEASEAEVAVEVANAPGVVVGDAALLERLVANLVANGIRHNHPGGTLAITTGTVERRGRIAVSNTGPVVAAYEVDALFQPFRRGEGRDRVESVRGIGLGLSIVDSIARVHHGALTAVPNRGGGLTVTVEFP</sequence>
<dbReference type="Pfam" id="PF00512">
    <property type="entry name" value="HisKA"/>
    <property type="match status" value="1"/>
</dbReference>
<dbReference type="SUPFAM" id="SSF47384">
    <property type="entry name" value="Homodimeric domain of signal transducing histidine kinase"/>
    <property type="match status" value="1"/>
</dbReference>
<evidence type="ECO:0000256" key="6">
    <source>
        <dbReference type="ARBA" id="ARBA00022692"/>
    </source>
</evidence>
<dbReference type="PROSITE" id="PS50109">
    <property type="entry name" value="HIS_KIN"/>
    <property type="match status" value="1"/>
</dbReference>
<evidence type="ECO:0000256" key="1">
    <source>
        <dbReference type="ARBA" id="ARBA00000085"/>
    </source>
</evidence>
<evidence type="ECO:0000256" key="11">
    <source>
        <dbReference type="SAM" id="Phobius"/>
    </source>
</evidence>
<keyword evidence="9" id="KW-0902">Two-component regulatory system</keyword>
<dbReference type="PANTHER" id="PTHR45436:SF5">
    <property type="entry name" value="SENSOR HISTIDINE KINASE TRCS"/>
    <property type="match status" value="1"/>
</dbReference>
<dbReference type="SUPFAM" id="SSF158472">
    <property type="entry name" value="HAMP domain-like"/>
    <property type="match status" value="1"/>
</dbReference>